<protein>
    <recommendedName>
        <fullName evidence="2">GRAM domain-containing protein</fullName>
    </recommendedName>
</protein>
<name>A0ABP0Y8A9_9ROSI</name>
<gene>
    <name evidence="3" type="ORF">CITCOLO1_LOCUS6890</name>
</gene>
<dbReference type="SMART" id="SM00568">
    <property type="entry name" value="GRAM"/>
    <property type="match status" value="1"/>
</dbReference>
<evidence type="ECO:0000313" key="4">
    <source>
        <dbReference type="Proteomes" id="UP001642487"/>
    </source>
</evidence>
<evidence type="ECO:0000259" key="2">
    <source>
        <dbReference type="SMART" id="SM00568"/>
    </source>
</evidence>
<dbReference type="InterPro" id="IPR011993">
    <property type="entry name" value="PH-like_dom_sf"/>
</dbReference>
<evidence type="ECO:0000256" key="1">
    <source>
        <dbReference type="ARBA" id="ARBA00009414"/>
    </source>
</evidence>
<feature type="domain" description="GRAM" evidence="2">
    <location>
        <begin position="104"/>
        <end position="182"/>
    </location>
</feature>
<dbReference type="InterPro" id="IPR004182">
    <property type="entry name" value="GRAM"/>
</dbReference>
<comment type="similarity">
    <text evidence="1">Belongs to the GEM family.</text>
</comment>
<reference evidence="3 4" key="1">
    <citation type="submission" date="2024-03" db="EMBL/GenBank/DDBJ databases">
        <authorList>
            <person name="Gkanogiannis A."/>
            <person name="Becerra Lopez-Lavalle L."/>
        </authorList>
    </citation>
    <scope>NUCLEOTIDE SEQUENCE [LARGE SCALE GENOMIC DNA]</scope>
</reference>
<accession>A0ABP0Y8A9</accession>
<evidence type="ECO:0000313" key="3">
    <source>
        <dbReference type="EMBL" id="CAK9315110.1"/>
    </source>
</evidence>
<dbReference type="Proteomes" id="UP001642487">
    <property type="component" value="Chromosome 2"/>
</dbReference>
<dbReference type="Gene3D" id="2.30.29.30">
    <property type="entry name" value="Pleckstrin-homology domain (PH domain)/Phosphotyrosine-binding domain (PTB)"/>
    <property type="match status" value="1"/>
</dbReference>
<proteinExistence type="inferred from homology"/>
<organism evidence="3 4">
    <name type="scientific">Citrullus colocynthis</name>
    <name type="common">colocynth</name>
    <dbReference type="NCBI Taxonomy" id="252529"/>
    <lineage>
        <taxon>Eukaryota</taxon>
        <taxon>Viridiplantae</taxon>
        <taxon>Streptophyta</taxon>
        <taxon>Embryophyta</taxon>
        <taxon>Tracheophyta</taxon>
        <taxon>Spermatophyta</taxon>
        <taxon>Magnoliopsida</taxon>
        <taxon>eudicotyledons</taxon>
        <taxon>Gunneridae</taxon>
        <taxon>Pentapetalae</taxon>
        <taxon>rosids</taxon>
        <taxon>fabids</taxon>
        <taxon>Cucurbitales</taxon>
        <taxon>Cucurbitaceae</taxon>
        <taxon>Benincaseae</taxon>
        <taxon>Citrullus</taxon>
    </lineage>
</organism>
<dbReference type="PANTHER" id="PTHR31969">
    <property type="entry name" value="GEM-LIKE PROTEIN 2"/>
    <property type="match status" value="1"/>
</dbReference>
<dbReference type="Pfam" id="PF02893">
    <property type="entry name" value="GRAM"/>
    <property type="match status" value="1"/>
</dbReference>
<keyword evidence="4" id="KW-1185">Reference proteome</keyword>
<dbReference type="InterPro" id="IPR037848">
    <property type="entry name" value="GEM-like"/>
</dbReference>
<dbReference type="EMBL" id="OZ021736">
    <property type="protein sequence ID" value="CAK9315110.1"/>
    <property type="molecule type" value="Genomic_DNA"/>
</dbReference>
<sequence length="225" mass="25290">MKTTIQEQVIFGIQMKSLGLARARLLGDPSKHLHVSSSDDGSQSIKKYNGKDWILNRLNKNGRNTDNIIQALREHVKLGAKISETVKGKLSLGARILRVGGLRKIFKKLFSMSEGEKLLKASQCYLSTTAGPLAGLLFISSHKIAFCSDKSIKLSSPNGDHIRIHYKVTIPLEKITRVFQSENVKNPSEKYMEIVTVDDFEFWFMGFLNYHKSFNCLQEALSSQA</sequence>